<dbReference type="GO" id="GO:0005737">
    <property type="term" value="C:cytoplasm"/>
    <property type="evidence" value="ECO:0007669"/>
    <property type="project" value="TreeGrafter"/>
</dbReference>
<dbReference type="AlphaFoldDB" id="A0A1Y0IMT4"/>
<organism evidence="2 3">
    <name type="scientific">Tumebacillus avium</name>
    <dbReference type="NCBI Taxonomy" id="1903704"/>
    <lineage>
        <taxon>Bacteria</taxon>
        <taxon>Bacillati</taxon>
        <taxon>Bacillota</taxon>
        <taxon>Bacilli</taxon>
        <taxon>Bacillales</taxon>
        <taxon>Alicyclobacillaceae</taxon>
        <taxon>Tumebacillus</taxon>
    </lineage>
</organism>
<evidence type="ECO:0000313" key="2">
    <source>
        <dbReference type="EMBL" id="ARU61831.1"/>
    </source>
</evidence>
<dbReference type="InterPro" id="IPR029062">
    <property type="entry name" value="Class_I_gatase-like"/>
</dbReference>
<feature type="domain" description="DJ-1/PfpI" evidence="1">
    <location>
        <begin position="1"/>
        <end position="166"/>
    </location>
</feature>
<dbReference type="OrthoDB" id="9792284at2"/>
<dbReference type="InterPro" id="IPR050325">
    <property type="entry name" value="Prot/Nucl_acid_deglycase"/>
</dbReference>
<keyword evidence="3" id="KW-1185">Reference proteome</keyword>
<dbReference type="PANTHER" id="PTHR48094">
    <property type="entry name" value="PROTEIN/NUCLEIC ACID DEGLYCASE DJ-1-RELATED"/>
    <property type="match status" value="1"/>
</dbReference>
<dbReference type="RefSeq" id="WP_087457200.1">
    <property type="nucleotide sequence ID" value="NZ_CP021434.1"/>
</dbReference>
<accession>A0A1Y0IMT4</accession>
<evidence type="ECO:0000259" key="1">
    <source>
        <dbReference type="Pfam" id="PF01965"/>
    </source>
</evidence>
<protein>
    <recommendedName>
        <fullName evidence="1">DJ-1/PfpI domain-containing protein</fullName>
    </recommendedName>
</protein>
<dbReference type="Pfam" id="PF01965">
    <property type="entry name" value="DJ-1_PfpI"/>
    <property type="match status" value="1"/>
</dbReference>
<gene>
    <name evidence="2" type="ORF">CBW65_12915</name>
</gene>
<evidence type="ECO:0000313" key="3">
    <source>
        <dbReference type="Proteomes" id="UP000195437"/>
    </source>
</evidence>
<dbReference type="PANTHER" id="PTHR48094:SF12">
    <property type="entry name" value="PARKINSON DISEASE PROTEIN 7 HOMOLOG"/>
    <property type="match status" value="1"/>
</dbReference>
<dbReference type="Proteomes" id="UP000195437">
    <property type="component" value="Chromosome"/>
</dbReference>
<dbReference type="InterPro" id="IPR002818">
    <property type="entry name" value="DJ-1/PfpI"/>
</dbReference>
<dbReference type="SUPFAM" id="SSF52317">
    <property type="entry name" value="Class I glutamine amidotransferase-like"/>
    <property type="match status" value="1"/>
</dbReference>
<dbReference type="KEGG" id="tum:CBW65_12915"/>
<proteinExistence type="predicted"/>
<dbReference type="EMBL" id="CP021434">
    <property type="protein sequence ID" value="ARU61831.1"/>
    <property type="molecule type" value="Genomic_DNA"/>
</dbReference>
<dbReference type="Gene3D" id="3.40.50.880">
    <property type="match status" value="1"/>
</dbReference>
<name>A0A1Y0IMT4_9BACL</name>
<sequence>MKALILLFDGYAEFEVNLVGLFFNGDGNEVVMTADRDEVDYVTGGANFRTVPHVKLSEVNPAEYDVLAIPGGSLTHLLDHEPVLNLIRAFHREGKVIGAICAGPALLGAAGVLGDHSYTTSYSPENHEVAHLFNWETCTGRAVTVDGNLVTAKGNGYVEFAVALAERVNMFDSPEEKEGTLDYFKNRLPDEPQVLS</sequence>
<reference evidence="3" key="1">
    <citation type="submission" date="2017-05" db="EMBL/GenBank/DDBJ databases">
        <authorList>
            <person name="Sung H."/>
        </authorList>
    </citation>
    <scope>NUCLEOTIDE SEQUENCE [LARGE SCALE GENOMIC DNA]</scope>
    <source>
        <strain evidence="3">AR23208</strain>
    </source>
</reference>